<evidence type="ECO:0000256" key="12">
    <source>
        <dbReference type="ARBA" id="ARBA00025151"/>
    </source>
</evidence>
<reference evidence="17 18" key="1">
    <citation type="submission" date="2007-06" db="EMBL/GenBank/DDBJ databases">
        <title>The Genome Sequence of Coccidioides posadasii RMSCC_3488.</title>
        <authorList>
            <consortium name="Coccidioides Genome Resources Consortium"/>
            <consortium name="The Broad Institute Genome Sequencing Platform"/>
            <person name="Henn M.R."/>
            <person name="Sykes S."/>
            <person name="Young S."/>
            <person name="Jaffe D."/>
            <person name="Berlin A."/>
            <person name="Alvarez P."/>
            <person name="Butler J."/>
            <person name="Gnerre S."/>
            <person name="Grabherr M."/>
            <person name="Mauceli E."/>
            <person name="Brockman W."/>
            <person name="Kodira C."/>
            <person name="Alvarado L."/>
            <person name="Zeng Q."/>
            <person name="Crawford M."/>
            <person name="Antoine C."/>
            <person name="Devon K."/>
            <person name="Galgiani J."/>
            <person name="Orsborn K."/>
            <person name="Lewis M.L."/>
            <person name="Nusbaum C."/>
            <person name="Galagan J."/>
            <person name="Birren B."/>
        </authorList>
    </citation>
    <scope>NUCLEOTIDE SEQUENCE [LARGE SCALE GENOMIC DNA]</scope>
    <source>
        <strain evidence="17 18">RMSCC 3488</strain>
    </source>
</reference>
<gene>
    <name evidence="17" type="ORF">CPAG_07108</name>
</gene>
<dbReference type="FunFam" id="1.10.287.810:FF:000001">
    <property type="entry name" value="mitochondrial import inner membrane translocase subunit TIM13"/>
    <property type="match status" value="1"/>
</dbReference>
<keyword evidence="9 14" id="KW-0496">Mitochondrion</keyword>
<dbReference type="SUPFAM" id="SSF144122">
    <property type="entry name" value="Tim10-like"/>
    <property type="match status" value="1"/>
</dbReference>
<evidence type="ECO:0000256" key="7">
    <source>
        <dbReference type="ARBA" id="ARBA00022927"/>
    </source>
</evidence>
<keyword evidence="6" id="KW-0862">Zinc</keyword>
<sequence>MAISNPFASDSSPQSTTSAEMKAAIIQQLQSESAITNARTLMEKINSNCFEKCISSPPGSTFSSKDQTCLTACMEKYISLWNATSRAYVSRLSREQEKSGLGGGNITLNDIGGGEGSF</sequence>
<keyword evidence="5 14" id="KW-0472">Membrane</keyword>
<dbReference type="EMBL" id="DS268112">
    <property type="protein sequence ID" value="KMM70797.1"/>
    <property type="molecule type" value="Genomic_DNA"/>
</dbReference>
<dbReference type="GO" id="GO:0005743">
    <property type="term" value="C:mitochondrial inner membrane"/>
    <property type="evidence" value="ECO:0007669"/>
    <property type="project" value="UniProtKB-SubCell"/>
</dbReference>
<comment type="domain">
    <text evidence="14">The twin CX3C motif contains 4 conserved Cys residues that form 2 disulfide bonds in the mitochondrial intermembrane space.</text>
</comment>
<dbReference type="GO" id="GO:0042719">
    <property type="term" value="C:mitochondrial intermembrane space chaperone complex"/>
    <property type="evidence" value="ECO:0007669"/>
    <property type="project" value="UniProtKB-ARBA"/>
</dbReference>
<evidence type="ECO:0000256" key="5">
    <source>
        <dbReference type="ARBA" id="ARBA00022792"/>
    </source>
</evidence>
<evidence type="ECO:0000313" key="18">
    <source>
        <dbReference type="Proteomes" id="UP000054567"/>
    </source>
</evidence>
<name>A0A0J6IG55_COCPO</name>
<evidence type="ECO:0000256" key="11">
    <source>
        <dbReference type="ARBA" id="ARBA00023186"/>
    </source>
</evidence>
<dbReference type="GO" id="GO:0045039">
    <property type="term" value="P:protein insertion into mitochondrial inner membrane"/>
    <property type="evidence" value="ECO:0007669"/>
    <property type="project" value="UniProtKB-ARBA"/>
</dbReference>
<protein>
    <recommendedName>
        <fullName evidence="14">Mitochondrial import inner membrane translocase subunit</fullName>
    </recommendedName>
</protein>
<keyword evidence="3 14" id="KW-0813">Transport</keyword>
<evidence type="ECO:0000256" key="3">
    <source>
        <dbReference type="ARBA" id="ARBA00022448"/>
    </source>
</evidence>
<dbReference type="InterPro" id="IPR004217">
    <property type="entry name" value="Tim10-like"/>
</dbReference>
<keyword evidence="7 14" id="KW-0653">Protein transport</keyword>
<evidence type="ECO:0000256" key="1">
    <source>
        <dbReference type="ARBA" id="ARBA00004137"/>
    </source>
</evidence>
<evidence type="ECO:0000256" key="13">
    <source>
        <dbReference type="ARBA" id="ARBA00025862"/>
    </source>
</evidence>
<dbReference type="VEuPathDB" id="FungiDB:CPAG_07108"/>
<evidence type="ECO:0000259" key="16">
    <source>
        <dbReference type="Pfam" id="PF02953"/>
    </source>
</evidence>
<dbReference type="Gene3D" id="1.10.287.810">
    <property type="entry name" value="Mitochondrial import inner membrane translocase subunit tim13 like domains"/>
    <property type="match status" value="1"/>
</dbReference>
<proteinExistence type="inferred from homology"/>
<reference evidence="18" key="3">
    <citation type="journal article" date="2010" name="Genome Res.">
        <title>Population genomic sequencing of Coccidioides fungi reveals recent hybridization and transposon control.</title>
        <authorList>
            <person name="Neafsey D.E."/>
            <person name="Barker B.M."/>
            <person name="Sharpton T.J."/>
            <person name="Stajich J.E."/>
            <person name="Park D.J."/>
            <person name="Whiston E."/>
            <person name="Hung C.-Y."/>
            <person name="McMahan C."/>
            <person name="White J."/>
            <person name="Sykes S."/>
            <person name="Heiman D."/>
            <person name="Young S."/>
            <person name="Zeng Q."/>
            <person name="Abouelleil A."/>
            <person name="Aftuck L."/>
            <person name="Bessette D."/>
            <person name="Brown A."/>
            <person name="FitzGerald M."/>
            <person name="Lui A."/>
            <person name="Macdonald J.P."/>
            <person name="Priest M."/>
            <person name="Orbach M.J."/>
            <person name="Galgiani J.N."/>
            <person name="Kirkland T.N."/>
            <person name="Cole G.T."/>
            <person name="Birren B.W."/>
            <person name="Henn M.R."/>
            <person name="Taylor J.W."/>
            <person name="Rounsley S.D."/>
        </authorList>
    </citation>
    <scope>NUCLEOTIDE SEQUENCE [LARGE SCALE GENOMIC DNA]</scope>
    <source>
        <strain evidence="18">RMSCC 3488</strain>
    </source>
</reference>
<keyword evidence="11 14" id="KW-0143">Chaperone</keyword>
<evidence type="ECO:0000313" key="17">
    <source>
        <dbReference type="EMBL" id="KMM70797.1"/>
    </source>
</evidence>
<evidence type="ECO:0000256" key="9">
    <source>
        <dbReference type="ARBA" id="ARBA00023128"/>
    </source>
</evidence>
<dbReference type="Pfam" id="PF02953">
    <property type="entry name" value="zf-Tim10_DDP"/>
    <property type="match status" value="1"/>
</dbReference>
<feature type="region of interest" description="Disordered" evidence="15">
    <location>
        <begin position="1"/>
        <end position="20"/>
    </location>
</feature>
<evidence type="ECO:0000256" key="10">
    <source>
        <dbReference type="ARBA" id="ARBA00023157"/>
    </source>
</evidence>
<dbReference type="AlphaFoldDB" id="A0A0J6IG55"/>
<comment type="function">
    <text evidence="12">Mitochondrial intermembrane chaperone that participates in the import and insertion of some multi-pass transmembrane proteins into the mitochondrial inner membrane. Also required for the transfer of beta-barrel precursors from the TOM complex to the sorting and assembly machinery (SAM complex) of the outer membrane. Acts as a chaperone-like protein that protects the hydrophobic precursors from aggregation and guide them through the mitochondrial intermembrane space. The TIM8-TIM13 complex is non essential and only mediates the import of few proteins, while the predominant TIM9-TIM10 70 kDa complex is crucial and mediates the import of much more proteins.</text>
</comment>
<dbReference type="GO" id="GO:0015031">
    <property type="term" value="P:protein transport"/>
    <property type="evidence" value="ECO:0007669"/>
    <property type="project" value="UniProtKB-KW"/>
</dbReference>
<keyword evidence="8 14" id="KW-0811">Translocation</keyword>
<dbReference type="InterPro" id="IPR035427">
    <property type="entry name" value="Tim10-like_dom_sf"/>
</dbReference>
<dbReference type="GO" id="GO:0046872">
    <property type="term" value="F:metal ion binding"/>
    <property type="evidence" value="ECO:0007669"/>
    <property type="project" value="UniProtKB-KW"/>
</dbReference>
<feature type="domain" description="Tim10-like" evidence="16">
    <location>
        <begin position="27"/>
        <end position="89"/>
    </location>
</feature>
<comment type="subunit">
    <text evidence="13">Heterohexamer; composed of 3 copies of TIM8 and 3 copies of TIM13, named soluble 70 kDa complex. Associates with the TIM22 complex, whose core is composed of TIM22 and TIM54. Interacts with the transmembrane regions of multi-pass transmembrane proteins in transit.</text>
</comment>
<dbReference type="Proteomes" id="UP000054567">
    <property type="component" value="Unassembled WGS sequence"/>
</dbReference>
<comment type="similarity">
    <text evidence="2 14">Belongs to the small Tim family.</text>
</comment>
<evidence type="ECO:0000256" key="6">
    <source>
        <dbReference type="ARBA" id="ARBA00022833"/>
    </source>
</evidence>
<comment type="subcellular location">
    <subcellularLocation>
        <location evidence="1 14">Mitochondrion inner membrane</location>
        <topology evidence="1 14">Peripheral membrane protein</topology>
        <orientation evidence="1 14">Intermembrane side</orientation>
    </subcellularLocation>
</comment>
<keyword evidence="4" id="KW-0479">Metal-binding</keyword>
<keyword evidence="5 14" id="KW-0999">Mitochondrion inner membrane</keyword>
<evidence type="ECO:0000256" key="8">
    <source>
        <dbReference type="ARBA" id="ARBA00023010"/>
    </source>
</evidence>
<evidence type="ECO:0000256" key="15">
    <source>
        <dbReference type="SAM" id="MobiDB-lite"/>
    </source>
</evidence>
<reference evidence="18" key="2">
    <citation type="journal article" date="2009" name="Genome Res.">
        <title>Comparative genomic analyses of the human fungal pathogens Coccidioides and their relatives.</title>
        <authorList>
            <person name="Sharpton T.J."/>
            <person name="Stajich J.E."/>
            <person name="Rounsley S.D."/>
            <person name="Gardner M.J."/>
            <person name="Wortman J.R."/>
            <person name="Jordar V.S."/>
            <person name="Maiti R."/>
            <person name="Kodira C.D."/>
            <person name="Neafsey D.E."/>
            <person name="Zeng Q."/>
            <person name="Hung C.-Y."/>
            <person name="McMahan C."/>
            <person name="Muszewska A."/>
            <person name="Grynberg M."/>
            <person name="Mandel M.A."/>
            <person name="Kellner E.M."/>
            <person name="Barker B.M."/>
            <person name="Galgiani J.N."/>
            <person name="Orbach M.J."/>
            <person name="Kirkland T.N."/>
            <person name="Cole G.T."/>
            <person name="Henn M.R."/>
            <person name="Birren B.W."/>
            <person name="Taylor J.W."/>
        </authorList>
    </citation>
    <scope>NUCLEOTIDE SEQUENCE [LARGE SCALE GENOMIC DNA]</scope>
    <source>
        <strain evidence="18">RMSCC 3488</strain>
    </source>
</reference>
<evidence type="ECO:0000256" key="2">
    <source>
        <dbReference type="ARBA" id="ARBA00006720"/>
    </source>
</evidence>
<accession>A0A0J6IG55</accession>
<evidence type="ECO:0000256" key="4">
    <source>
        <dbReference type="ARBA" id="ARBA00022723"/>
    </source>
</evidence>
<dbReference type="OrthoDB" id="7813104at2759"/>
<feature type="compositionally biased region" description="Polar residues" evidence="15">
    <location>
        <begin position="1"/>
        <end position="19"/>
    </location>
</feature>
<keyword evidence="10 14" id="KW-1015">Disulfide bond</keyword>
<evidence type="ECO:0000256" key="14">
    <source>
        <dbReference type="RuleBase" id="RU367043"/>
    </source>
</evidence>
<organism evidence="17 18">
    <name type="scientific">Coccidioides posadasii RMSCC 3488</name>
    <dbReference type="NCBI Taxonomy" id="454284"/>
    <lineage>
        <taxon>Eukaryota</taxon>
        <taxon>Fungi</taxon>
        <taxon>Dikarya</taxon>
        <taxon>Ascomycota</taxon>
        <taxon>Pezizomycotina</taxon>
        <taxon>Eurotiomycetes</taxon>
        <taxon>Eurotiomycetidae</taxon>
        <taxon>Onygenales</taxon>
        <taxon>Onygenaceae</taxon>
        <taxon>Coccidioides</taxon>
    </lineage>
</organism>